<dbReference type="Gene3D" id="2.40.50.140">
    <property type="entry name" value="Nucleic acid-binding proteins"/>
    <property type="match status" value="1"/>
</dbReference>
<dbReference type="Pfam" id="PF00270">
    <property type="entry name" value="DEAD"/>
    <property type="match status" value="1"/>
</dbReference>
<dbReference type="PROSITE" id="PS51192">
    <property type="entry name" value="HELICASE_ATP_BIND_1"/>
    <property type="match status" value="1"/>
</dbReference>
<evidence type="ECO:0000259" key="10">
    <source>
        <dbReference type="PROSITE" id="PS51194"/>
    </source>
</evidence>
<dbReference type="InterPro" id="IPR027417">
    <property type="entry name" value="P-loop_NTPase"/>
</dbReference>
<dbReference type="Gene3D" id="3.40.50.300">
    <property type="entry name" value="P-loop containing nucleotide triphosphate hydrolases"/>
    <property type="match status" value="2"/>
</dbReference>
<dbReference type="InterPro" id="IPR033454">
    <property type="entry name" value="RecG_wedge"/>
</dbReference>
<dbReference type="GO" id="GO:0003677">
    <property type="term" value="F:DNA binding"/>
    <property type="evidence" value="ECO:0007669"/>
    <property type="project" value="UniProtKB-KW"/>
</dbReference>
<dbReference type="InterPro" id="IPR047112">
    <property type="entry name" value="RecG/Mfd"/>
</dbReference>
<dbReference type="Proteomes" id="UP000179324">
    <property type="component" value="Unassembled WGS sequence"/>
</dbReference>
<keyword evidence="3" id="KW-0378">Hydrolase</keyword>
<dbReference type="SUPFAM" id="SSF52540">
    <property type="entry name" value="P-loop containing nucleoside triphosphate hydrolases"/>
    <property type="match status" value="2"/>
</dbReference>
<proteinExistence type="predicted"/>
<dbReference type="SMART" id="SM00490">
    <property type="entry name" value="HELICc"/>
    <property type="match status" value="1"/>
</dbReference>
<evidence type="ECO:0000256" key="2">
    <source>
        <dbReference type="ARBA" id="ARBA00022763"/>
    </source>
</evidence>
<keyword evidence="5" id="KW-0067">ATP-binding</keyword>
<keyword evidence="2" id="KW-0227">DNA damage</keyword>
<evidence type="ECO:0000259" key="9">
    <source>
        <dbReference type="PROSITE" id="PS51192"/>
    </source>
</evidence>
<dbReference type="PANTHER" id="PTHR47964:SF1">
    <property type="entry name" value="ATP-DEPENDENT DNA HELICASE HOMOLOG RECG, CHLOROPLASTIC"/>
    <property type="match status" value="1"/>
</dbReference>
<evidence type="ECO:0000256" key="3">
    <source>
        <dbReference type="ARBA" id="ARBA00022801"/>
    </source>
</evidence>
<dbReference type="GO" id="GO:0006281">
    <property type="term" value="P:DNA repair"/>
    <property type="evidence" value="ECO:0007669"/>
    <property type="project" value="UniProtKB-KW"/>
</dbReference>
<dbReference type="SUPFAM" id="SSF50249">
    <property type="entry name" value="Nucleic acid-binding proteins"/>
    <property type="match status" value="1"/>
</dbReference>
<evidence type="ECO:0000256" key="6">
    <source>
        <dbReference type="ARBA" id="ARBA00023125"/>
    </source>
</evidence>
<dbReference type="InterPro" id="IPR012340">
    <property type="entry name" value="NA-bd_OB-fold"/>
</dbReference>
<dbReference type="PROSITE" id="PS51194">
    <property type="entry name" value="HELICASE_CTER"/>
    <property type="match status" value="1"/>
</dbReference>
<dbReference type="Pfam" id="PF17191">
    <property type="entry name" value="RecG_wedge"/>
    <property type="match status" value="1"/>
</dbReference>
<dbReference type="GO" id="GO:0005524">
    <property type="term" value="F:ATP binding"/>
    <property type="evidence" value="ECO:0007669"/>
    <property type="project" value="UniProtKB-KW"/>
</dbReference>
<evidence type="ECO:0000256" key="5">
    <source>
        <dbReference type="ARBA" id="ARBA00022840"/>
    </source>
</evidence>
<name>A0A1F6BRQ2_9BACT</name>
<dbReference type="Pfam" id="PF19833">
    <property type="entry name" value="RecG_dom3_C"/>
    <property type="match status" value="1"/>
</dbReference>
<dbReference type="AlphaFoldDB" id="A0A1F6BRQ2"/>
<evidence type="ECO:0000256" key="8">
    <source>
        <dbReference type="ARBA" id="ARBA00049819"/>
    </source>
</evidence>
<dbReference type="InterPro" id="IPR011545">
    <property type="entry name" value="DEAD/DEAH_box_helicase_dom"/>
</dbReference>
<comment type="caution">
    <text evidence="11">The sequence shown here is derived from an EMBL/GenBank/DDBJ whole genome shotgun (WGS) entry which is preliminary data.</text>
</comment>
<feature type="domain" description="Helicase C-terminal" evidence="10">
    <location>
        <begin position="438"/>
        <end position="621"/>
    </location>
</feature>
<dbReference type="GO" id="GO:0003678">
    <property type="term" value="F:DNA helicase activity"/>
    <property type="evidence" value="ECO:0007669"/>
    <property type="project" value="TreeGrafter"/>
</dbReference>
<evidence type="ECO:0000313" key="12">
    <source>
        <dbReference type="Proteomes" id="UP000179324"/>
    </source>
</evidence>
<keyword evidence="6" id="KW-0238">DNA-binding</keyword>
<keyword evidence="4" id="KW-0347">Helicase</keyword>
<evidence type="ECO:0000313" key="11">
    <source>
        <dbReference type="EMBL" id="OGG39625.1"/>
    </source>
</evidence>
<reference evidence="11 12" key="1">
    <citation type="journal article" date="2016" name="Nat. Commun.">
        <title>Thousands of microbial genomes shed light on interconnected biogeochemical processes in an aquifer system.</title>
        <authorList>
            <person name="Anantharaman K."/>
            <person name="Brown C.T."/>
            <person name="Hug L.A."/>
            <person name="Sharon I."/>
            <person name="Castelle C.J."/>
            <person name="Probst A.J."/>
            <person name="Thomas B.C."/>
            <person name="Singh A."/>
            <person name="Wilkins M.J."/>
            <person name="Karaoz U."/>
            <person name="Brodie E.L."/>
            <person name="Williams K.H."/>
            <person name="Hubbard S.S."/>
            <person name="Banfield J.F."/>
        </authorList>
    </citation>
    <scope>NUCLEOTIDE SEQUENCE [LARGE SCALE GENOMIC DNA]</scope>
</reference>
<dbReference type="NCBIfam" id="NF008168">
    <property type="entry name" value="PRK10917.2-2"/>
    <property type="match status" value="1"/>
</dbReference>
<dbReference type="InterPro" id="IPR014001">
    <property type="entry name" value="Helicase_ATP-bd"/>
</dbReference>
<dbReference type="PANTHER" id="PTHR47964">
    <property type="entry name" value="ATP-DEPENDENT DNA HELICASE HOMOLOG RECG, CHLOROPLASTIC"/>
    <property type="match status" value="1"/>
</dbReference>
<keyword evidence="1" id="KW-0547">Nucleotide-binding</keyword>
<gene>
    <name evidence="11" type="ORF">A2127_02125</name>
</gene>
<evidence type="ECO:0000256" key="1">
    <source>
        <dbReference type="ARBA" id="ARBA00022741"/>
    </source>
</evidence>
<organism evidence="11 12">
    <name type="scientific">Candidatus Jorgensenbacteria bacterium GWC1_48_12</name>
    <dbReference type="NCBI Taxonomy" id="1798469"/>
    <lineage>
        <taxon>Bacteria</taxon>
        <taxon>Candidatus Joergenseniibacteriota</taxon>
    </lineage>
</organism>
<dbReference type="EMBL" id="MFKI01000004">
    <property type="protein sequence ID" value="OGG39625.1"/>
    <property type="molecule type" value="Genomic_DNA"/>
</dbReference>
<evidence type="ECO:0000256" key="7">
    <source>
        <dbReference type="ARBA" id="ARBA00023204"/>
    </source>
</evidence>
<evidence type="ECO:0000256" key="4">
    <source>
        <dbReference type="ARBA" id="ARBA00022806"/>
    </source>
</evidence>
<dbReference type="SMART" id="SM00487">
    <property type="entry name" value="DEXDc"/>
    <property type="match status" value="1"/>
</dbReference>
<feature type="domain" description="Helicase ATP-binding" evidence="9">
    <location>
        <begin position="230"/>
        <end position="419"/>
    </location>
</feature>
<protein>
    <recommendedName>
        <fullName evidence="8">Probable DNA 3'-5' helicase RecG</fullName>
    </recommendedName>
</protein>
<keyword evidence="7" id="KW-0234">DNA repair</keyword>
<dbReference type="GO" id="GO:0016787">
    <property type="term" value="F:hydrolase activity"/>
    <property type="evidence" value="ECO:0007669"/>
    <property type="project" value="UniProtKB-KW"/>
</dbReference>
<dbReference type="Pfam" id="PF00271">
    <property type="entry name" value="Helicase_C"/>
    <property type="match status" value="1"/>
</dbReference>
<dbReference type="InterPro" id="IPR045562">
    <property type="entry name" value="RecG_dom3_C"/>
</dbReference>
<feature type="non-terminal residue" evidence="11">
    <location>
        <position position="1"/>
    </location>
</feature>
<dbReference type="InterPro" id="IPR001650">
    <property type="entry name" value="Helicase_C-like"/>
</dbReference>
<dbReference type="CDD" id="cd04488">
    <property type="entry name" value="RecG_wedge_OBF"/>
    <property type="match status" value="1"/>
</dbReference>
<accession>A0A1F6BRQ2</accession>
<sequence length="682" mass="76267">YKISELGPGQEVTVQGRVAEITGRRSFRRHIFIVEAIISDETDSIRAVWFNQPYIRNILRPGRLANFSGKVTYGDGSVYLSNPTYELLTDASRQETKHTGRIVPIYPETRGLTSKGLRFIIKPVLDEIEEIPDPIPEEILKKEGLPEINTALKNIHFPSTLEDALLAKKRFAFHDLFYLQLYNLSEKLKLRKERTEAIGAKPGEIEELMRRLPFELTDSQKNSLKEILEGLGKTNPMNRLLQGDVGSGKTIIAAIAAILAARAGHQTAFMAPTEILANQHYKTILRFFPEFEKGMALLTSNDAKANYGHGLETTLKKPALVKEIREGKIKIVIGTHALISAGGGSASGGQKSVGFKNLAFVIVDEQHRFGVEQRKTLLKNNKPESRSKPVVPHFLSMSATPIPRTLSLTLFGDLDISLITELPKNRKEIITKAVAPENRLKAYAFIRGQVKKGRQVFVICPRIESSDTRISADSKNLEADKRGNNLWETKAVKEEYEKLSKKIFPDLRVAMLHGRMKSKEKGEVMKSFAEKQSDILVSTSVVEVGVDIPNATIMMIEGADRFGLAQLYQFRGRVGRGEHQSFCFLFTDSGSRSTQERLKSIVEAKNGFELAEKDLKLRGPGEFLGTTQTGIPDIAMKALQNPELVKTAREAAAKILEKDPALKNYPLLSKRLEQFKKEIHPE</sequence>